<dbReference type="InterPro" id="IPR006102">
    <property type="entry name" value="Ig-like_GH2"/>
</dbReference>
<dbReference type="Gene3D" id="2.60.120.260">
    <property type="entry name" value="Galactose-binding domain-like"/>
    <property type="match status" value="1"/>
</dbReference>
<organism evidence="8">
    <name type="scientific">human gut metagenome</name>
    <dbReference type="NCBI Taxonomy" id="408170"/>
    <lineage>
        <taxon>unclassified sequences</taxon>
        <taxon>metagenomes</taxon>
        <taxon>organismal metagenomes</taxon>
    </lineage>
</organism>
<dbReference type="GO" id="GO:0009341">
    <property type="term" value="C:beta-galactosidase complex"/>
    <property type="evidence" value="ECO:0007669"/>
    <property type="project" value="TreeGrafter"/>
</dbReference>
<sequence>MRRILPIIALFSLCGATAQEYIPSYGLERPRSEIRIYPTAEEAAAAGRGADRYCTPLTEWTLEGNTFSTHFTVPFAWINRQVLFRLEWASCDYEIRVNGRTAAYNADGNAPAEVDLTKLAKEGRNTLEVVLSEPAVAAVLESWKEHPAPEIGQAWVMSQPTLRIRDIRSRTRIGEDGDATAEVAVVVKTGSLNPRTSRLHYTLLSPSGETVTTGTRSVTLGMRGEDTVRFLARIPYDSLWSDTRATQYRLLLKTQHEGRYVEYIDRPIGFRSIAMQEDGTMEINGRSVTLHTREVPGNLTPEQVADLRRAGCNTIRLLPGPVSEQMLTACDTCGMYVIAQAPVDTRRSGDSRRVGGNPSNNPAWRDAYIERAENSYYTLQGHPSVVAFSLATCSANGINLYESYLRMKSLPEQRPFIYPEAGGEWNSDHLKTTK</sequence>
<evidence type="ECO:0000256" key="2">
    <source>
        <dbReference type="ARBA" id="ARBA00007401"/>
    </source>
</evidence>
<accession>K1SR92</accession>
<evidence type="ECO:0000256" key="1">
    <source>
        <dbReference type="ARBA" id="ARBA00001412"/>
    </source>
</evidence>
<evidence type="ECO:0000256" key="5">
    <source>
        <dbReference type="ARBA" id="ARBA00023295"/>
    </source>
</evidence>
<reference evidence="8" key="1">
    <citation type="journal article" date="2013" name="Environ. Microbiol.">
        <title>Microbiota from the distal guts of lean and obese adolescents exhibit partial functional redundancy besides clear differences in community structure.</title>
        <authorList>
            <person name="Ferrer M."/>
            <person name="Ruiz A."/>
            <person name="Lanza F."/>
            <person name="Haange S.B."/>
            <person name="Oberbach A."/>
            <person name="Till H."/>
            <person name="Bargiela R."/>
            <person name="Campoy C."/>
            <person name="Segura M.T."/>
            <person name="Richter M."/>
            <person name="von Bergen M."/>
            <person name="Seifert J."/>
            <person name="Suarez A."/>
        </authorList>
    </citation>
    <scope>NUCLEOTIDE SEQUENCE</scope>
</reference>
<dbReference type="Gene3D" id="2.60.40.10">
    <property type="entry name" value="Immunoglobulins"/>
    <property type="match status" value="1"/>
</dbReference>
<dbReference type="Pfam" id="PF02836">
    <property type="entry name" value="Glyco_hydro_2_C"/>
    <property type="match status" value="1"/>
</dbReference>
<gene>
    <name evidence="8" type="ORF">LEA_18245</name>
</gene>
<proteinExistence type="inferred from homology"/>
<dbReference type="InterPro" id="IPR008979">
    <property type="entry name" value="Galactose-bd-like_sf"/>
</dbReference>
<dbReference type="InterPro" id="IPR050347">
    <property type="entry name" value="Bact_Beta-galactosidase"/>
</dbReference>
<dbReference type="GO" id="GO:0004565">
    <property type="term" value="F:beta-galactosidase activity"/>
    <property type="evidence" value="ECO:0007669"/>
    <property type="project" value="UniProtKB-EC"/>
</dbReference>
<evidence type="ECO:0000313" key="8">
    <source>
        <dbReference type="EMBL" id="EKC49741.1"/>
    </source>
</evidence>
<dbReference type="SUPFAM" id="SSF49785">
    <property type="entry name" value="Galactose-binding domain-like"/>
    <property type="match status" value="1"/>
</dbReference>
<dbReference type="InterPro" id="IPR017853">
    <property type="entry name" value="GH"/>
</dbReference>
<comment type="caution">
    <text evidence="8">The sequence shown here is derived from an EMBL/GenBank/DDBJ whole genome shotgun (WGS) entry which is preliminary data.</text>
</comment>
<dbReference type="SUPFAM" id="SSF51445">
    <property type="entry name" value="(Trans)glycosidases"/>
    <property type="match status" value="1"/>
</dbReference>
<dbReference type="AlphaFoldDB" id="K1SR92"/>
<evidence type="ECO:0000259" key="6">
    <source>
        <dbReference type="Pfam" id="PF00703"/>
    </source>
</evidence>
<dbReference type="EC" id="3.2.1.23" evidence="3"/>
<dbReference type="InterPro" id="IPR006103">
    <property type="entry name" value="Glyco_hydro_2_cat"/>
</dbReference>
<comment type="catalytic activity">
    <reaction evidence="1">
        <text>Hydrolysis of terminal non-reducing beta-D-galactose residues in beta-D-galactosides.</text>
        <dbReference type="EC" id="3.2.1.23"/>
    </reaction>
</comment>
<keyword evidence="5 8" id="KW-0326">Glycosidase</keyword>
<dbReference type="PANTHER" id="PTHR46323:SF2">
    <property type="entry name" value="BETA-GALACTOSIDASE"/>
    <property type="match status" value="1"/>
</dbReference>
<feature type="domain" description="Glycoside hydrolase family 2 immunoglobulin-like beta-sandwich" evidence="6">
    <location>
        <begin position="163"/>
        <end position="271"/>
    </location>
</feature>
<keyword evidence="4 8" id="KW-0378">Hydrolase</keyword>
<dbReference type="InterPro" id="IPR036156">
    <property type="entry name" value="Beta-gal/glucu_dom_sf"/>
</dbReference>
<comment type="similarity">
    <text evidence="2">Belongs to the glycosyl hydrolase 2 family.</text>
</comment>
<dbReference type="SUPFAM" id="SSF49303">
    <property type="entry name" value="beta-Galactosidase/glucuronidase domain"/>
    <property type="match status" value="1"/>
</dbReference>
<dbReference type="InterPro" id="IPR013783">
    <property type="entry name" value="Ig-like_fold"/>
</dbReference>
<dbReference type="GO" id="GO:0005990">
    <property type="term" value="P:lactose catabolic process"/>
    <property type="evidence" value="ECO:0007669"/>
    <property type="project" value="TreeGrafter"/>
</dbReference>
<dbReference type="EMBL" id="AJWY01012507">
    <property type="protein sequence ID" value="EKC49741.1"/>
    <property type="molecule type" value="Genomic_DNA"/>
</dbReference>
<protein>
    <recommendedName>
        <fullName evidence="3">beta-galactosidase</fullName>
        <ecNumber evidence="3">3.2.1.23</ecNumber>
    </recommendedName>
</protein>
<dbReference type="Pfam" id="PF00703">
    <property type="entry name" value="Glyco_hydro_2"/>
    <property type="match status" value="1"/>
</dbReference>
<evidence type="ECO:0000256" key="4">
    <source>
        <dbReference type="ARBA" id="ARBA00022801"/>
    </source>
</evidence>
<evidence type="ECO:0000259" key="7">
    <source>
        <dbReference type="Pfam" id="PF02836"/>
    </source>
</evidence>
<evidence type="ECO:0000256" key="3">
    <source>
        <dbReference type="ARBA" id="ARBA00012756"/>
    </source>
</evidence>
<dbReference type="PANTHER" id="PTHR46323">
    <property type="entry name" value="BETA-GALACTOSIDASE"/>
    <property type="match status" value="1"/>
</dbReference>
<feature type="domain" description="Glycoside hydrolase family 2 catalytic" evidence="7">
    <location>
        <begin position="305"/>
        <end position="421"/>
    </location>
</feature>
<name>K1SR92_9ZZZZ</name>
<dbReference type="Gene3D" id="3.20.20.80">
    <property type="entry name" value="Glycosidases"/>
    <property type="match status" value="1"/>
</dbReference>